<dbReference type="GO" id="GO:0005667">
    <property type="term" value="C:transcription regulator complex"/>
    <property type="evidence" value="ECO:0007669"/>
    <property type="project" value="TreeGrafter"/>
</dbReference>
<feature type="repeat" description="WD" evidence="4">
    <location>
        <begin position="1224"/>
        <end position="1255"/>
    </location>
</feature>
<feature type="compositionally biased region" description="Polar residues" evidence="6">
    <location>
        <begin position="705"/>
        <end position="745"/>
    </location>
</feature>
<proteinExistence type="inferred from homology"/>
<dbReference type="SUPFAM" id="SSF50978">
    <property type="entry name" value="WD40 repeat-like"/>
    <property type="match status" value="1"/>
</dbReference>
<feature type="repeat" description="WD" evidence="4">
    <location>
        <begin position="1142"/>
        <end position="1183"/>
    </location>
</feature>
<comment type="subcellular location">
    <subcellularLocation>
        <location evidence="1">Nucleus</location>
    </subcellularLocation>
</comment>
<reference evidence="8 9" key="1">
    <citation type="submission" date="2019-07" db="EMBL/GenBank/DDBJ databases">
        <title>Annotation for the trematode Paragonimus westermani.</title>
        <authorList>
            <person name="Choi Y.-J."/>
        </authorList>
    </citation>
    <scope>NUCLEOTIDE SEQUENCE [LARGE SCALE GENOMIC DNA]</scope>
    <source>
        <strain evidence="8">180907_Pwestermani</strain>
    </source>
</reference>
<evidence type="ECO:0000256" key="5">
    <source>
        <dbReference type="SAM" id="Coils"/>
    </source>
</evidence>
<dbReference type="InterPro" id="IPR036322">
    <property type="entry name" value="WD40_repeat_dom_sf"/>
</dbReference>
<keyword evidence="4" id="KW-0853">WD repeat</keyword>
<dbReference type="FunFam" id="2.130.10.10:FF:001072">
    <property type="entry name" value="Transcription factor unc-37"/>
    <property type="match status" value="1"/>
</dbReference>
<feature type="compositionally biased region" description="Polar residues" evidence="6">
    <location>
        <begin position="579"/>
        <end position="596"/>
    </location>
</feature>
<dbReference type="SMART" id="SM00320">
    <property type="entry name" value="WD40"/>
    <property type="match status" value="7"/>
</dbReference>
<feature type="compositionally biased region" description="Polar residues" evidence="6">
    <location>
        <begin position="796"/>
        <end position="812"/>
    </location>
</feature>
<evidence type="ECO:0000313" key="8">
    <source>
        <dbReference type="EMBL" id="KAF8560530.1"/>
    </source>
</evidence>
<feature type="domain" description="Groucho/TLE N-terminal Q-rich" evidence="7">
    <location>
        <begin position="17"/>
        <end position="139"/>
    </location>
</feature>
<dbReference type="PROSITE" id="PS50082">
    <property type="entry name" value="WD_REPEATS_2"/>
    <property type="match status" value="3"/>
</dbReference>
<sequence length="1300" mass="135715">MYSSRPSANSQSGQHSKFSVPDACDKIKDELSSLQQQCHNLKVEYEKVMQEKTELQRHYFLYYEFTYGLNVEMHKQVSIHLGYSSQFQMEIAKRLSAILVQVIPFLSQEHQSQVAAAVERAKQVTISELNNLIALEDTKSSKLMNGAMGSPFDQMDLFKTMQQQQQLLMAAGSAGLPGNFPSNFSTSNLGNLTDGANPFSMSCSKISTSQPMSSLSCHAGPISTAQSNSINSLSGGLPTLTNHNPGNLVMPSNPFLPQLMVPSSTTTPTNSGLGCATNPQNSLPSGSPAFLSGLAQSHPAVAAAMAIAAGFPPPSGSGQALNQMSTSLLNNGNPAYPSQLPAHLNNMTNSPFPGSNVNLGTGVPMPNPMSSTTTTPSSALLSGPYHATSGSAGQNAFSPTSSSFASPSGSRLAVGLPSDMTGGLPPFPPMMSPATLSAIMSDKNLDEKQRAAAAAAMAAAMAAAAASSSGAFGLSPGLLGPSGAPMDAHSLMATMASFAAAQSAAAAAAAGINLDSTGGGSAISNLHPQSLLGPTMTPNATNLLPPPPPPSTNANMLTPFGSPYFPNATHSPAPPPKSSTPVSNSYSRQRTSSYSPGPNELLNVQPDEKRRRTERSAVAPADDPGNSALATDENGLDCVWNEKHTRDRTEKVRGKGSTSTSSAKAVKTGCLSNAINRAEHTLVRSPDSIEPDRKESLNDSPPPLSANSITNGSESRGVTPSPHGMNSSESAQTKQNGCLKLSSSPPHCGSMTASKIPLPNPTDFSSPSPTVTTMNANFMSLPGVGAVSLSPPHLTSDGSTPSADTYPLTPNSLPGRGDKTSSNLVFPATTISSVGTPLMATAISGTTYDTESGNGGDSGFQNFSRSASHPPAPTFSPNSSSAAAAAAAAVAAAAAAAAASATAAAAGLTVSGGPLTAAIQSHAASLPSQANFHSLFDSSYCNSSLAYMSNLGRSPYSFVLLDNQPPEPVPFTPDAFFGPGIPHQAKAVHWLDHGEVVCAVTINNTARQVYTGGKGSVKLWDLNTSTSCPSPTGNSPGSHSQPLLGVTKQCIASLDCLQRDKYVRSIKLTQDGRVLLVGGESSTLSVWDLGSSSPRRKYELSFTAPACYALAVSPDGKLCFSCYSNGNIGVWDVHNRLLVRQYQGHLEGASCVDIRPDGTKLWSGGLDKTVRCWDLREHCQINQFELSAQVFSLGYCPTGDWIAVGLETDQIEVISPNHPQKYQLTLHESCVLSLKFAHSGLWFASTGKDHSLHAWRTPYGANLFQLKENSSVLSCDISLDDKFLVSGSGDRKATVYEIIY</sequence>
<dbReference type="PRINTS" id="PR01850">
    <property type="entry name" value="GROUCHOFAMLY"/>
</dbReference>
<feature type="region of interest" description="Disordered" evidence="6">
    <location>
        <begin position="385"/>
        <end position="404"/>
    </location>
</feature>
<dbReference type="PANTHER" id="PTHR10814:SF21">
    <property type="entry name" value="PROTEIN GROUCHO"/>
    <property type="match status" value="1"/>
</dbReference>
<feature type="compositionally biased region" description="Basic and acidic residues" evidence="6">
    <location>
        <begin position="640"/>
        <end position="653"/>
    </location>
</feature>
<dbReference type="GO" id="GO:0005634">
    <property type="term" value="C:nucleus"/>
    <property type="evidence" value="ECO:0007669"/>
    <property type="project" value="UniProtKB-SubCell"/>
</dbReference>
<dbReference type="InterPro" id="IPR009146">
    <property type="entry name" value="Groucho_enhance"/>
</dbReference>
<evidence type="ECO:0000313" key="9">
    <source>
        <dbReference type="Proteomes" id="UP000699462"/>
    </source>
</evidence>
<dbReference type="GO" id="GO:0003714">
    <property type="term" value="F:transcription corepressor activity"/>
    <property type="evidence" value="ECO:0007669"/>
    <property type="project" value="TreeGrafter"/>
</dbReference>
<feature type="repeat" description="WD" evidence="4">
    <location>
        <begin position="1063"/>
        <end position="1097"/>
    </location>
</feature>
<evidence type="ECO:0000259" key="7">
    <source>
        <dbReference type="Pfam" id="PF03920"/>
    </source>
</evidence>
<name>A0A8T0CY00_9TREM</name>
<accession>A0A8T0CY00</accession>
<evidence type="ECO:0000256" key="1">
    <source>
        <dbReference type="ARBA" id="ARBA00004123"/>
    </source>
</evidence>
<dbReference type="Gene3D" id="2.130.10.10">
    <property type="entry name" value="YVTN repeat-like/Quinoprotein amine dehydrogenase"/>
    <property type="match status" value="1"/>
</dbReference>
<keyword evidence="9" id="KW-1185">Reference proteome</keyword>
<dbReference type="Proteomes" id="UP000699462">
    <property type="component" value="Unassembled WGS sequence"/>
</dbReference>
<feature type="region of interest" description="Disordered" evidence="6">
    <location>
        <begin position="525"/>
        <end position="665"/>
    </location>
</feature>
<keyword evidence="3" id="KW-0539">Nucleus</keyword>
<evidence type="ECO:0000256" key="3">
    <source>
        <dbReference type="ARBA" id="ARBA00023242"/>
    </source>
</evidence>
<feature type="compositionally biased region" description="Low complexity" evidence="6">
    <location>
        <begin position="534"/>
        <end position="543"/>
    </location>
</feature>
<feature type="compositionally biased region" description="Low complexity" evidence="6">
    <location>
        <begin position="655"/>
        <end position="665"/>
    </location>
</feature>
<feature type="region of interest" description="Disordered" evidence="6">
    <location>
        <begin position="677"/>
        <end position="768"/>
    </location>
</feature>
<feature type="compositionally biased region" description="Basic and acidic residues" evidence="6">
    <location>
        <begin position="606"/>
        <end position="615"/>
    </location>
</feature>
<comment type="caution">
    <text evidence="8">The sequence shown here is derived from an EMBL/GenBank/DDBJ whole genome shotgun (WGS) entry which is preliminary data.</text>
</comment>
<dbReference type="InterPro" id="IPR001680">
    <property type="entry name" value="WD40_rpt"/>
</dbReference>
<dbReference type="Pfam" id="PF03920">
    <property type="entry name" value="TLE_N"/>
    <property type="match status" value="1"/>
</dbReference>
<dbReference type="Pfam" id="PF00400">
    <property type="entry name" value="WD40"/>
    <property type="match status" value="5"/>
</dbReference>
<evidence type="ECO:0000256" key="4">
    <source>
        <dbReference type="PROSITE-ProRule" id="PRU00221"/>
    </source>
</evidence>
<dbReference type="InterPro" id="IPR015943">
    <property type="entry name" value="WD40/YVTN_repeat-like_dom_sf"/>
</dbReference>
<evidence type="ECO:0000256" key="2">
    <source>
        <dbReference type="ARBA" id="ARBA00005969"/>
    </source>
</evidence>
<dbReference type="GO" id="GO:0090090">
    <property type="term" value="P:negative regulation of canonical Wnt signaling pathway"/>
    <property type="evidence" value="ECO:0007669"/>
    <property type="project" value="TreeGrafter"/>
</dbReference>
<organism evidence="8 9">
    <name type="scientific">Paragonimus westermani</name>
    <dbReference type="NCBI Taxonomy" id="34504"/>
    <lineage>
        <taxon>Eukaryota</taxon>
        <taxon>Metazoa</taxon>
        <taxon>Spiralia</taxon>
        <taxon>Lophotrochozoa</taxon>
        <taxon>Platyhelminthes</taxon>
        <taxon>Trematoda</taxon>
        <taxon>Digenea</taxon>
        <taxon>Plagiorchiida</taxon>
        <taxon>Troglotremata</taxon>
        <taxon>Troglotrematidae</taxon>
        <taxon>Paragonimus</taxon>
    </lineage>
</organism>
<gene>
    <name evidence="8" type="ORF">P879_04031</name>
</gene>
<protein>
    <recommendedName>
        <fullName evidence="7">Groucho/TLE N-terminal Q-rich domain-containing protein</fullName>
    </recommendedName>
</protein>
<feature type="region of interest" description="Disordered" evidence="6">
    <location>
        <begin position="789"/>
        <end position="821"/>
    </location>
</feature>
<comment type="similarity">
    <text evidence="2">Belongs to the WD repeat Groucho/TLE family.</text>
</comment>
<dbReference type="OrthoDB" id="2624652at2759"/>
<dbReference type="EMBL" id="JTDF01022424">
    <property type="protein sequence ID" value="KAF8560530.1"/>
    <property type="molecule type" value="Genomic_DNA"/>
</dbReference>
<dbReference type="PANTHER" id="PTHR10814">
    <property type="entry name" value="TRANSDUCIN-LIKE ENHANCER PROTEIN"/>
    <property type="match status" value="1"/>
</dbReference>
<evidence type="ECO:0000256" key="6">
    <source>
        <dbReference type="SAM" id="MobiDB-lite"/>
    </source>
</evidence>
<dbReference type="PROSITE" id="PS50294">
    <property type="entry name" value="WD_REPEATS_REGION"/>
    <property type="match status" value="1"/>
</dbReference>
<feature type="coiled-coil region" evidence="5">
    <location>
        <begin position="24"/>
        <end position="58"/>
    </location>
</feature>
<keyword evidence="5" id="KW-0175">Coiled coil</keyword>
<feature type="region of interest" description="Disordered" evidence="6">
    <location>
        <begin position="847"/>
        <end position="879"/>
    </location>
</feature>
<dbReference type="InterPro" id="IPR005617">
    <property type="entry name" value="Groucho/TLE_N"/>
</dbReference>